<keyword evidence="1" id="KW-1133">Transmembrane helix</keyword>
<sequence>MIMHPKWCSVTYIFTIMISFFFVFGEKNILIRVIMMIVRSVNFINLCHFLLGFILVNHI</sequence>
<gene>
    <name evidence="2" type="ORF">GLOIN_2v1504917</name>
</gene>
<reference evidence="2 3" key="2">
    <citation type="journal article" date="2018" name="New Phytol.">
        <title>High intraspecific genome diversity in the model arbuscular mycorrhizal symbiont Rhizophagus irregularis.</title>
        <authorList>
            <person name="Chen E.C.H."/>
            <person name="Morin E."/>
            <person name="Beaudet D."/>
            <person name="Noel J."/>
            <person name="Yildirir G."/>
            <person name="Ndikumana S."/>
            <person name="Charron P."/>
            <person name="St-Onge C."/>
            <person name="Giorgi J."/>
            <person name="Kruger M."/>
            <person name="Marton T."/>
            <person name="Ropars J."/>
            <person name="Grigoriev I.V."/>
            <person name="Hainaut M."/>
            <person name="Henrissat B."/>
            <person name="Roux C."/>
            <person name="Martin F."/>
            <person name="Corradi N."/>
        </authorList>
    </citation>
    <scope>NUCLEOTIDE SEQUENCE [LARGE SCALE GENOMIC DNA]</scope>
    <source>
        <strain evidence="2 3">DAOM 197198</strain>
    </source>
</reference>
<comment type="caution">
    <text evidence="2">The sequence shown here is derived from an EMBL/GenBank/DDBJ whole genome shotgun (WGS) entry which is preliminary data.</text>
</comment>
<evidence type="ECO:0000313" key="3">
    <source>
        <dbReference type="Proteomes" id="UP000018888"/>
    </source>
</evidence>
<reference evidence="2 3" key="1">
    <citation type="journal article" date="2013" name="Proc. Natl. Acad. Sci. U.S.A.">
        <title>Genome of an arbuscular mycorrhizal fungus provides insight into the oldest plant symbiosis.</title>
        <authorList>
            <person name="Tisserant E."/>
            <person name="Malbreil M."/>
            <person name="Kuo A."/>
            <person name="Kohler A."/>
            <person name="Symeonidi A."/>
            <person name="Balestrini R."/>
            <person name="Charron P."/>
            <person name="Duensing N."/>
            <person name="Frei Dit Frey N."/>
            <person name="Gianinazzi-Pearson V."/>
            <person name="Gilbert L.B."/>
            <person name="Handa Y."/>
            <person name="Herr J.R."/>
            <person name="Hijri M."/>
            <person name="Koul R."/>
            <person name="Kawaguchi M."/>
            <person name="Krajinski F."/>
            <person name="Lammers P.J."/>
            <person name="Masclaux F.G."/>
            <person name="Murat C."/>
            <person name="Morin E."/>
            <person name="Ndikumana S."/>
            <person name="Pagni M."/>
            <person name="Petitpierre D."/>
            <person name="Requena N."/>
            <person name="Rosikiewicz P."/>
            <person name="Riley R."/>
            <person name="Saito K."/>
            <person name="San Clemente H."/>
            <person name="Shapiro H."/>
            <person name="van Tuinen D."/>
            <person name="Becard G."/>
            <person name="Bonfante P."/>
            <person name="Paszkowski U."/>
            <person name="Shachar-Hill Y.Y."/>
            <person name="Tuskan G.A."/>
            <person name="Young P.W."/>
            <person name="Sanders I.R."/>
            <person name="Henrissat B."/>
            <person name="Rensing S.A."/>
            <person name="Grigoriev I.V."/>
            <person name="Corradi N."/>
            <person name="Roux C."/>
            <person name="Martin F."/>
        </authorList>
    </citation>
    <scope>NUCLEOTIDE SEQUENCE [LARGE SCALE GENOMIC DNA]</scope>
    <source>
        <strain evidence="2 3">DAOM 197198</strain>
    </source>
</reference>
<organism evidence="2 3">
    <name type="scientific">Rhizophagus irregularis (strain DAOM 181602 / DAOM 197198 / MUCL 43194)</name>
    <name type="common">Arbuscular mycorrhizal fungus</name>
    <name type="synonym">Glomus intraradices</name>
    <dbReference type="NCBI Taxonomy" id="747089"/>
    <lineage>
        <taxon>Eukaryota</taxon>
        <taxon>Fungi</taxon>
        <taxon>Fungi incertae sedis</taxon>
        <taxon>Mucoromycota</taxon>
        <taxon>Glomeromycotina</taxon>
        <taxon>Glomeromycetes</taxon>
        <taxon>Glomerales</taxon>
        <taxon>Glomeraceae</taxon>
        <taxon>Rhizophagus</taxon>
    </lineage>
</organism>
<feature type="non-terminal residue" evidence="2">
    <location>
        <position position="59"/>
    </location>
</feature>
<dbReference type="Proteomes" id="UP000018888">
    <property type="component" value="Unassembled WGS sequence"/>
</dbReference>
<dbReference type="EMBL" id="AUPC02000009">
    <property type="protein sequence ID" value="POG81740.1"/>
    <property type="molecule type" value="Genomic_DNA"/>
</dbReference>
<feature type="transmembrane region" description="Helical" evidence="1">
    <location>
        <begin position="30"/>
        <end position="56"/>
    </location>
</feature>
<keyword evidence="1" id="KW-0472">Membrane</keyword>
<dbReference type="AlphaFoldDB" id="A0A2P4QVP7"/>
<keyword evidence="3" id="KW-1185">Reference proteome</keyword>
<protein>
    <submittedName>
        <fullName evidence="2">Uncharacterized protein</fullName>
    </submittedName>
</protein>
<proteinExistence type="predicted"/>
<name>A0A2P4QVP7_RHIID</name>
<accession>A0A2P4QVP7</accession>
<keyword evidence="1" id="KW-0812">Transmembrane</keyword>
<feature type="transmembrane region" description="Helical" evidence="1">
    <location>
        <begin position="7"/>
        <end position="24"/>
    </location>
</feature>
<evidence type="ECO:0000256" key="1">
    <source>
        <dbReference type="SAM" id="Phobius"/>
    </source>
</evidence>
<evidence type="ECO:0000313" key="2">
    <source>
        <dbReference type="EMBL" id="POG81740.1"/>
    </source>
</evidence>